<dbReference type="SUPFAM" id="SSF55874">
    <property type="entry name" value="ATPase domain of HSP90 chaperone/DNA topoisomerase II/histidine kinase"/>
    <property type="match status" value="1"/>
</dbReference>
<dbReference type="SMART" id="SM00387">
    <property type="entry name" value="HATPase_c"/>
    <property type="match status" value="1"/>
</dbReference>
<evidence type="ECO:0000256" key="17">
    <source>
        <dbReference type="ARBA" id="ARBA00023026"/>
    </source>
</evidence>
<dbReference type="Pfam" id="PF00512">
    <property type="entry name" value="HisKA"/>
    <property type="match status" value="1"/>
</dbReference>
<evidence type="ECO:0000256" key="13">
    <source>
        <dbReference type="ARBA" id="ARBA00022842"/>
    </source>
</evidence>
<sequence length="438" mass="48951">MKRRLMVPLFWRIFLLIWLAMAVTVVVSNLASRVLLDRERAAIERQLELRDLGLEVSAIQEARGRREAHRFLRAQGDELGLHLMMISAGDDNRLPSAIRSRMESGWYRQKPAIVDVGNGDRLIAWPKMHEEGWLEPRVFRFLEMGLAFILITLACWLIARFVSRPMRHMESTAQAIAGGNTELRVDEHIAARRDEVGQLATAFNAMTDQLCALLDRQKHLLRDISHDLRTPLARQRIAIELASEGGVEEELMASILRQNERLDTMTGQILTLYRVTEQGGSIAREPLRPVDLLNQVLRDSADYAEHHRVACKLDSMPESTGVTVLGDAGLLQRAFDNILQNALDYTPPGKNVHVALGLSAGWISLTIEDEGPGVAEDILEHLFEPFFRADKSRGGQGWGLGLAIAKDIILAHDGEITAHNSERGGLQVVARLPVFAAD</sequence>
<dbReference type="SMART" id="SM00304">
    <property type="entry name" value="HAMP"/>
    <property type="match status" value="1"/>
</dbReference>
<dbReference type="Gene3D" id="3.30.565.10">
    <property type="entry name" value="Histidine kinase-like ATPase, C-terminal domain"/>
    <property type="match status" value="1"/>
</dbReference>
<gene>
    <name evidence="24" type="ORF">RKA07_03925</name>
</gene>
<evidence type="ECO:0000256" key="3">
    <source>
        <dbReference type="ARBA" id="ARBA00001946"/>
    </source>
</evidence>
<keyword evidence="16" id="KW-0346">Stress response</keyword>
<evidence type="ECO:0000256" key="9">
    <source>
        <dbReference type="ARBA" id="ARBA00022741"/>
    </source>
</evidence>
<reference evidence="24" key="1">
    <citation type="submission" date="2023-09" db="EMBL/GenBank/DDBJ databases">
        <title>Marinobacter sediminicola sp. nov. and Marinobacter maritimum sp. nov., isolated from marine sediment.</title>
        <authorList>
            <person name="An J."/>
        </authorList>
    </citation>
    <scope>NUCLEOTIDE SEQUENCE</scope>
    <source>
        <strain evidence="24">F60267</strain>
    </source>
</reference>
<dbReference type="EMBL" id="JAVMBO010000007">
    <property type="protein sequence ID" value="MDS1309253.1"/>
    <property type="molecule type" value="Genomic_DNA"/>
</dbReference>
<comment type="catalytic activity">
    <reaction evidence="1">
        <text>ATP + protein L-histidine = ADP + protein N-phospho-L-histidine.</text>
        <dbReference type="EC" id="2.7.13.3"/>
    </reaction>
</comment>
<comment type="cofactor">
    <cofactor evidence="2">
        <name>Mn(2+)</name>
        <dbReference type="ChEBI" id="CHEBI:29035"/>
    </cofactor>
</comment>
<dbReference type="GO" id="GO:0005524">
    <property type="term" value="F:ATP binding"/>
    <property type="evidence" value="ECO:0007669"/>
    <property type="project" value="UniProtKB-KW"/>
</dbReference>
<evidence type="ECO:0000256" key="10">
    <source>
        <dbReference type="ARBA" id="ARBA00022777"/>
    </source>
</evidence>
<keyword evidence="9" id="KW-0547">Nucleotide-binding</keyword>
<dbReference type="SUPFAM" id="SSF158472">
    <property type="entry name" value="HAMP domain-like"/>
    <property type="match status" value="1"/>
</dbReference>
<evidence type="ECO:0000313" key="25">
    <source>
        <dbReference type="Proteomes" id="UP001267407"/>
    </source>
</evidence>
<evidence type="ECO:0000256" key="8">
    <source>
        <dbReference type="ARBA" id="ARBA00022679"/>
    </source>
</evidence>
<evidence type="ECO:0000256" key="12">
    <source>
        <dbReference type="ARBA" id="ARBA00022840"/>
    </source>
</evidence>
<dbReference type="Gene3D" id="1.10.287.130">
    <property type="match status" value="1"/>
</dbReference>
<comment type="subcellular location">
    <subcellularLocation>
        <location evidence="4">Cell membrane</location>
        <topology evidence="4">Multi-pass membrane protein</topology>
    </subcellularLocation>
</comment>
<dbReference type="PRINTS" id="PR00344">
    <property type="entry name" value="BCTRLSENSOR"/>
</dbReference>
<evidence type="ECO:0000259" key="22">
    <source>
        <dbReference type="PROSITE" id="PS50109"/>
    </source>
</evidence>
<keyword evidence="12 24" id="KW-0067">ATP-binding</keyword>
<evidence type="ECO:0000256" key="11">
    <source>
        <dbReference type="ARBA" id="ARBA00022801"/>
    </source>
</evidence>
<comment type="cofactor">
    <cofactor evidence="3">
        <name>Mg(2+)</name>
        <dbReference type="ChEBI" id="CHEBI:18420"/>
    </cofactor>
</comment>
<evidence type="ECO:0000256" key="19">
    <source>
        <dbReference type="ARBA" id="ARBA00040454"/>
    </source>
</evidence>
<evidence type="ECO:0000256" key="7">
    <source>
        <dbReference type="ARBA" id="ARBA00022553"/>
    </source>
</evidence>
<comment type="caution">
    <text evidence="24">The sequence shown here is derived from an EMBL/GenBank/DDBJ whole genome shotgun (WGS) entry which is preliminary data.</text>
</comment>
<feature type="domain" description="Histidine kinase" evidence="22">
    <location>
        <begin position="223"/>
        <end position="436"/>
    </location>
</feature>
<feature type="transmembrane region" description="Helical" evidence="21">
    <location>
        <begin position="138"/>
        <end position="159"/>
    </location>
</feature>
<evidence type="ECO:0000256" key="1">
    <source>
        <dbReference type="ARBA" id="ARBA00000085"/>
    </source>
</evidence>
<keyword evidence="17" id="KW-0843">Virulence</keyword>
<dbReference type="InterPro" id="IPR005467">
    <property type="entry name" value="His_kinase_dom"/>
</dbReference>
<dbReference type="Pfam" id="PF02518">
    <property type="entry name" value="HATPase_c"/>
    <property type="match status" value="1"/>
</dbReference>
<dbReference type="Pfam" id="PF00672">
    <property type="entry name" value="HAMP"/>
    <property type="match status" value="1"/>
</dbReference>
<protein>
    <recommendedName>
        <fullName evidence="19">Signal transduction histidine-protein kinase/phosphatase MprB</fullName>
        <ecNumber evidence="5">2.7.13.3</ecNumber>
    </recommendedName>
    <alternativeName>
        <fullName evidence="20">Mycobacterial persistence regulator B</fullName>
    </alternativeName>
</protein>
<dbReference type="SUPFAM" id="SSF47384">
    <property type="entry name" value="Homodimeric domain of signal transducing histidine kinase"/>
    <property type="match status" value="1"/>
</dbReference>
<keyword evidence="14" id="KW-0904">Protein phosphatase</keyword>
<evidence type="ECO:0000256" key="15">
    <source>
        <dbReference type="ARBA" id="ARBA00023012"/>
    </source>
</evidence>
<dbReference type="CDD" id="cd00082">
    <property type="entry name" value="HisKA"/>
    <property type="match status" value="1"/>
</dbReference>
<keyword evidence="10" id="KW-0418">Kinase</keyword>
<keyword evidence="8" id="KW-0808">Transferase</keyword>
<evidence type="ECO:0000256" key="21">
    <source>
        <dbReference type="SAM" id="Phobius"/>
    </source>
</evidence>
<evidence type="ECO:0000256" key="14">
    <source>
        <dbReference type="ARBA" id="ARBA00022912"/>
    </source>
</evidence>
<keyword evidence="7" id="KW-0597">Phosphoprotein</keyword>
<name>A0ABU2HES0_9GAMM</name>
<dbReference type="PROSITE" id="PS50885">
    <property type="entry name" value="HAMP"/>
    <property type="match status" value="1"/>
</dbReference>
<dbReference type="EC" id="2.7.13.3" evidence="5"/>
<dbReference type="CDD" id="cd06225">
    <property type="entry name" value="HAMP"/>
    <property type="match status" value="1"/>
</dbReference>
<dbReference type="InterPro" id="IPR003661">
    <property type="entry name" value="HisK_dim/P_dom"/>
</dbReference>
<dbReference type="InterPro" id="IPR004358">
    <property type="entry name" value="Sig_transdc_His_kin-like_C"/>
</dbReference>
<dbReference type="InterPro" id="IPR003660">
    <property type="entry name" value="HAMP_dom"/>
</dbReference>
<dbReference type="RefSeq" id="WP_310965642.1">
    <property type="nucleotide sequence ID" value="NZ_JAVMBO010000007.1"/>
</dbReference>
<dbReference type="InterPro" id="IPR050980">
    <property type="entry name" value="2C_sensor_his_kinase"/>
</dbReference>
<dbReference type="InterPro" id="IPR003594">
    <property type="entry name" value="HATPase_dom"/>
</dbReference>
<keyword evidence="11" id="KW-0378">Hydrolase</keyword>
<dbReference type="Gene3D" id="6.10.340.10">
    <property type="match status" value="1"/>
</dbReference>
<dbReference type="InterPro" id="IPR036097">
    <property type="entry name" value="HisK_dim/P_sf"/>
</dbReference>
<keyword evidence="15" id="KW-0902">Two-component regulatory system</keyword>
<keyword evidence="21" id="KW-0812">Transmembrane</keyword>
<keyword evidence="6" id="KW-1003">Cell membrane</keyword>
<organism evidence="24 25">
    <name type="scientific">Marinobacter xiaoshiensis</name>
    <dbReference type="NCBI Taxonomy" id="3073652"/>
    <lineage>
        <taxon>Bacteria</taxon>
        <taxon>Pseudomonadati</taxon>
        <taxon>Pseudomonadota</taxon>
        <taxon>Gammaproteobacteria</taxon>
        <taxon>Pseudomonadales</taxon>
        <taxon>Marinobacteraceae</taxon>
        <taxon>Marinobacter</taxon>
    </lineage>
</organism>
<dbReference type="PANTHER" id="PTHR44936:SF9">
    <property type="entry name" value="SENSOR PROTEIN CREC"/>
    <property type="match status" value="1"/>
</dbReference>
<dbReference type="CDD" id="cd00075">
    <property type="entry name" value="HATPase"/>
    <property type="match status" value="1"/>
</dbReference>
<feature type="domain" description="HAMP" evidence="23">
    <location>
        <begin position="160"/>
        <end position="215"/>
    </location>
</feature>
<keyword evidence="21" id="KW-1133">Transmembrane helix</keyword>
<dbReference type="InterPro" id="IPR036890">
    <property type="entry name" value="HATPase_C_sf"/>
</dbReference>
<evidence type="ECO:0000256" key="6">
    <source>
        <dbReference type="ARBA" id="ARBA00022475"/>
    </source>
</evidence>
<proteinExistence type="predicted"/>
<keyword evidence="21" id="KW-0472">Membrane</keyword>
<evidence type="ECO:0000256" key="4">
    <source>
        <dbReference type="ARBA" id="ARBA00004651"/>
    </source>
</evidence>
<evidence type="ECO:0000256" key="20">
    <source>
        <dbReference type="ARBA" id="ARBA00041776"/>
    </source>
</evidence>
<keyword evidence="13" id="KW-0460">Magnesium</keyword>
<evidence type="ECO:0000256" key="18">
    <source>
        <dbReference type="ARBA" id="ARBA00023211"/>
    </source>
</evidence>
<keyword evidence="18" id="KW-0464">Manganese</keyword>
<evidence type="ECO:0000256" key="5">
    <source>
        <dbReference type="ARBA" id="ARBA00012438"/>
    </source>
</evidence>
<evidence type="ECO:0000313" key="24">
    <source>
        <dbReference type="EMBL" id="MDS1309253.1"/>
    </source>
</evidence>
<dbReference type="SMART" id="SM00388">
    <property type="entry name" value="HisKA"/>
    <property type="match status" value="1"/>
</dbReference>
<evidence type="ECO:0000256" key="16">
    <source>
        <dbReference type="ARBA" id="ARBA00023016"/>
    </source>
</evidence>
<keyword evidence="25" id="KW-1185">Reference proteome</keyword>
<dbReference type="PANTHER" id="PTHR44936">
    <property type="entry name" value="SENSOR PROTEIN CREC"/>
    <property type="match status" value="1"/>
</dbReference>
<dbReference type="Proteomes" id="UP001267407">
    <property type="component" value="Unassembled WGS sequence"/>
</dbReference>
<dbReference type="PROSITE" id="PS50109">
    <property type="entry name" value="HIS_KIN"/>
    <property type="match status" value="1"/>
</dbReference>
<accession>A0ABU2HES0</accession>
<evidence type="ECO:0000256" key="2">
    <source>
        <dbReference type="ARBA" id="ARBA00001936"/>
    </source>
</evidence>
<feature type="transmembrane region" description="Helical" evidence="21">
    <location>
        <begin position="9"/>
        <end position="31"/>
    </location>
</feature>
<evidence type="ECO:0000259" key="23">
    <source>
        <dbReference type="PROSITE" id="PS50885"/>
    </source>
</evidence>